<evidence type="ECO:0000256" key="1">
    <source>
        <dbReference type="ARBA" id="ARBA00004651"/>
    </source>
</evidence>
<evidence type="ECO:0000313" key="10">
    <source>
        <dbReference type="Proteomes" id="UP000199659"/>
    </source>
</evidence>
<evidence type="ECO:0000313" key="9">
    <source>
        <dbReference type="EMBL" id="SFR93308.1"/>
    </source>
</evidence>
<dbReference type="EMBL" id="FOYZ01000010">
    <property type="protein sequence ID" value="SFR93308.1"/>
    <property type="molecule type" value="Genomic_DNA"/>
</dbReference>
<dbReference type="Proteomes" id="UP000199659">
    <property type="component" value="Unassembled WGS sequence"/>
</dbReference>
<keyword evidence="3" id="KW-1003">Cell membrane</keyword>
<evidence type="ECO:0000256" key="2">
    <source>
        <dbReference type="ARBA" id="ARBA00006448"/>
    </source>
</evidence>
<keyword evidence="5 7" id="KW-1133">Transmembrane helix</keyword>
<dbReference type="InterPro" id="IPR023090">
    <property type="entry name" value="UPF0702_alpha/beta_dom_sf"/>
</dbReference>
<proteinExistence type="inferred from homology"/>
<evidence type="ECO:0000256" key="4">
    <source>
        <dbReference type="ARBA" id="ARBA00022692"/>
    </source>
</evidence>
<keyword evidence="6 7" id="KW-0472">Membrane</keyword>
<dbReference type="GO" id="GO:0005886">
    <property type="term" value="C:plasma membrane"/>
    <property type="evidence" value="ECO:0007669"/>
    <property type="project" value="UniProtKB-SubCell"/>
</dbReference>
<sequence length="234" mass="26755">MELLYVAVESLSSIFVLFILTKIMGYRQMGELTMFDYINGITIGSIAAEMATSLEEFQKPLVAMIIYTFVVWSLSHLTSKSVWCRRFVAGKPLIILNKDKLYYKNLKLAKMDIDEFLVQCRNNGYFDLSEIETAVLEFNGKLSILPKAEHRPVTPNDMNMTPETDALVANVVIDGSIMYKNLHHTGKDEKWLRSQLTSQGVKDIKDVFLATCDIQNKVTVYFKIKEVFKEDLLS</sequence>
<dbReference type="PANTHER" id="PTHR34582">
    <property type="entry name" value="UPF0702 TRANSMEMBRANE PROTEIN YCAP"/>
    <property type="match status" value="1"/>
</dbReference>
<protein>
    <submittedName>
        <fullName evidence="9">Uncharacterized membrane protein YcaP, DUF421 family</fullName>
    </submittedName>
</protein>
<dbReference type="Gene3D" id="3.30.240.20">
    <property type="entry name" value="bsu07140 like domains"/>
    <property type="match status" value="2"/>
</dbReference>
<dbReference type="AlphaFoldDB" id="A0A1I6KQP1"/>
<reference evidence="9 10" key="1">
    <citation type="submission" date="2016-10" db="EMBL/GenBank/DDBJ databases">
        <authorList>
            <person name="de Groot N.N."/>
        </authorList>
    </citation>
    <scope>NUCLEOTIDE SEQUENCE [LARGE SCALE GENOMIC DNA]</scope>
    <source>
        <strain evidence="9 10">743A</strain>
    </source>
</reference>
<name>A0A1I6KQP1_9FIRM</name>
<gene>
    <name evidence="9" type="ORF">SAMN05661086_02564</name>
</gene>
<evidence type="ECO:0000256" key="5">
    <source>
        <dbReference type="ARBA" id="ARBA00022989"/>
    </source>
</evidence>
<comment type="subcellular location">
    <subcellularLocation>
        <location evidence="1">Cell membrane</location>
        <topology evidence="1">Multi-pass membrane protein</topology>
    </subcellularLocation>
</comment>
<dbReference type="STRING" id="37658.SAMN05661086_02564"/>
<dbReference type="OrthoDB" id="9778331at2"/>
<evidence type="ECO:0000256" key="3">
    <source>
        <dbReference type="ARBA" id="ARBA00022475"/>
    </source>
</evidence>
<feature type="transmembrane region" description="Helical" evidence="7">
    <location>
        <begin position="6"/>
        <end position="25"/>
    </location>
</feature>
<keyword evidence="4 7" id="KW-0812">Transmembrane</keyword>
<dbReference type="Pfam" id="PF04239">
    <property type="entry name" value="DUF421"/>
    <property type="match status" value="1"/>
</dbReference>
<evidence type="ECO:0000259" key="8">
    <source>
        <dbReference type="Pfam" id="PF04239"/>
    </source>
</evidence>
<evidence type="ECO:0000256" key="6">
    <source>
        <dbReference type="ARBA" id="ARBA00023136"/>
    </source>
</evidence>
<comment type="similarity">
    <text evidence="2">Belongs to the UPF0702 family.</text>
</comment>
<evidence type="ECO:0000256" key="7">
    <source>
        <dbReference type="SAM" id="Phobius"/>
    </source>
</evidence>
<dbReference type="InterPro" id="IPR007353">
    <property type="entry name" value="DUF421"/>
</dbReference>
<dbReference type="PANTHER" id="PTHR34582:SF6">
    <property type="entry name" value="UPF0702 TRANSMEMBRANE PROTEIN YCAP"/>
    <property type="match status" value="1"/>
</dbReference>
<accession>A0A1I6KQP1</accession>
<dbReference type="RefSeq" id="WP_092561407.1">
    <property type="nucleotide sequence ID" value="NZ_FOYZ01000010.1"/>
</dbReference>
<keyword evidence="10" id="KW-1185">Reference proteome</keyword>
<feature type="domain" description="YetF C-terminal" evidence="8">
    <location>
        <begin position="80"/>
        <end position="212"/>
    </location>
</feature>
<organism evidence="9 10">
    <name type="scientific">Anaeromicropila populeti</name>
    <dbReference type="NCBI Taxonomy" id="37658"/>
    <lineage>
        <taxon>Bacteria</taxon>
        <taxon>Bacillati</taxon>
        <taxon>Bacillota</taxon>
        <taxon>Clostridia</taxon>
        <taxon>Lachnospirales</taxon>
        <taxon>Lachnospiraceae</taxon>
        <taxon>Anaeromicropila</taxon>
    </lineage>
</organism>